<dbReference type="PANTHER" id="PTHR36777:SF2">
    <property type="entry name" value="EXPRESSED PROTEIN"/>
    <property type="match status" value="1"/>
</dbReference>
<dbReference type="EMBL" id="KI395590">
    <property type="protein sequence ID" value="ERM98039.1"/>
    <property type="molecule type" value="Genomic_DNA"/>
</dbReference>
<organism evidence="2 3">
    <name type="scientific">Amborella trichopoda</name>
    <dbReference type="NCBI Taxonomy" id="13333"/>
    <lineage>
        <taxon>Eukaryota</taxon>
        <taxon>Viridiplantae</taxon>
        <taxon>Streptophyta</taxon>
        <taxon>Embryophyta</taxon>
        <taxon>Tracheophyta</taxon>
        <taxon>Spermatophyta</taxon>
        <taxon>Magnoliopsida</taxon>
        <taxon>Amborellales</taxon>
        <taxon>Amborellaceae</taxon>
        <taxon>Amborella</taxon>
    </lineage>
</organism>
<feature type="transmembrane region" description="Helical" evidence="1">
    <location>
        <begin position="37"/>
        <end position="63"/>
    </location>
</feature>
<proteinExistence type="predicted"/>
<dbReference type="AlphaFoldDB" id="W1NTU8"/>
<name>W1NTU8_AMBTC</name>
<evidence type="ECO:0000256" key="1">
    <source>
        <dbReference type="SAM" id="Phobius"/>
    </source>
</evidence>
<keyword evidence="1" id="KW-1133">Transmembrane helix</keyword>
<evidence type="ECO:0000313" key="3">
    <source>
        <dbReference type="Proteomes" id="UP000017836"/>
    </source>
</evidence>
<gene>
    <name evidence="2" type="ORF">AMTR_s00120p00080910</name>
</gene>
<sequence>MCFHETVIQTAWRVGKDGLEAGTNLVPDSVPRPIARIGVAVLTLTLSLYVLKSLLSTAFFVLLTRIQHQLNTH</sequence>
<evidence type="ECO:0000313" key="2">
    <source>
        <dbReference type="EMBL" id="ERM98039.1"/>
    </source>
</evidence>
<reference evidence="3" key="1">
    <citation type="journal article" date="2013" name="Science">
        <title>The Amborella genome and the evolution of flowering plants.</title>
        <authorList>
            <consortium name="Amborella Genome Project"/>
        </authorList>
    </citation>
    <scope>NUCLEOTIDE SEQUENCE [LARGE SCALE GENOMIC DNA]</scope>
</reference>
<protein>
    <submittedName>
        <fullName evidence="2">Uncharacterized protein</fullName>
    </submittedName>
</protein>
<keyword evidence="1" id="KW-0812">Transmembrane</keyword>
<keyword evidence="3" id="KW-1185">Reference proteome</keyword>
<accession>W1NTU8</accession>
<dbReference type="eggNOG" id="ENOG502S1FI">
    <property type="taxonomic scope" value="Eukaryota"/>
</dbReference>
<dbReference type="Proteomes" id="UP000017836">
    <property type="component" value="Unassembled WGS sequence"/>
</dbReference>
<dbReference type="PANTHER" id="PTHR36777">
    <property type="entry name" value="EXPRESSED PROTEIN"/>
    <property type="match status" value="1"/>
</dbReference>
<dbReference type="HOGENOM" id="CLU_2708167_0_0_1"/>
<dbReference type="Gramene" id="ERM98039">
    <property type="protein sequence ID" value="ERM98039"/>
    <property type="gene ID" value="AMTR_s00120p00080910"/>
</dbReference>
<keyword evidence="1" id="KW-0472">Membrane</keyword>